<organism evidence="5 6">
    <name type="scientific">Chitinophaga horti</name>
    <dbReference type="NCBI Taxonomy" id="2920382"/>
    <lineage>
        <taxon>Bacteria</taxon>
        <taxon>Pseudomonadati</taxon>
        <taxon>Bacteroidota</taxon>
        <taxon>Chitinophagia</taxon>
        <taxon>Chitinophagales</taxon>
        <taxon>Chitinophagaceae</taxon>
        <taxon>Chitinophaga</taxon>
    </lineage>
</organism>
<evidence type="ECO:0000313" key="5">
    <source>
        <dbReference type="EMBL" id="UYQ91815.1"/>
    </source>
</evidence>
<keyword evidence="2" id="KW-0520">NAD</keyword>
<feature type="domain" description="Mannitol dehydrogenase N-terminal" evidence="3">
    <location>
        <begin position="27"/>
        <end position="268"/>
    </location>
</feature>
<evidence type="ECO:0000256" key="2">
    <source>
        <dbReference type="ARBA" id="ARBA00023027"/>
    </source>
</evidence>
<evidence type="ECO:0000313" key="6">
    <source>
        <dbReference type="Proteomes" id="UP001162741"/>
    </source>
</evidence>
<dbReference type="GO" id="GO:0009026">
    <property type="term" value="F:tagaturonate reductase activity"/>
    <property type="evidence" value="ECO:0007669"/>
    <property type="project" value="UniProtKB-EC"/>
</dbReference>
<dbReference type="InterPro" id="IPR013328">
    <property type="entry name" value="6PGD_dom2"/>
</dbReference>
<dbReference type="InterPro" id="IPR036291">
    <property type="entry name" value="NAD(P)-bd_dom_sf"/>
</dbReference>
<evidence type="ECO:0000259" key="3">
    <source>
        <dbReference type="Pfam" id="PF01232"/>
    </source>
</evidence>
<name>A0ABY6IWR3_9BACT</name>
<dbReference type="Gene3D" id="1.10.1040.10">
    <property type="entry name" value="N-(1-d-carboxylethyl)-l-norvaline Dehydrogenase, domain 2"/>
    <property type="match status" value="1"/>
</dbReference>
<dbReference type="EC" id="1.1.1.58" evidence="5"/>
<feature type="domain" description="Mannitol dehydrogenase C-terminal" evidence="4">
    <location>
        <begin position="280"/>
        <end position="483"/>
    </location>
</feature>
<sequence>MLPKLSKHHVIADKASGIPPACFDYPEKILQFGTGVLLRGLVDYLVDKANKQGIFQGRVVVVKSTDGSTADFDSQDCLYTTNIKGQEKGQLVNRRLINASIARVLQSNADWSKVLEAVRQEQLNIIISNTTEVGIQYVEEKVDGVVPASYPGKLLAVLLERYRHFNGAADKGFVIVPTELVVDNGRLLKDIVLKLALFNEMEHAFVQWINTANTFCSSLVDRIVPGKPKDLAAQNEAAGYEDGLWIDAEPFLLWAIEGNAAVAERLSFKQADERMLVAEDITPYREQKLRILNGSHTAAVTVGYLSGLNTVYECMQNPVMKRFFDTVVLEEILPTLKDLGPQTEVFAKDVLDRFANPFIEHKLISITFQQSSKTNARNVRTIMRYYDQYKMLPPMITIGFAASLLFLKPARQEGGKFQGKRGDTFYDYNDDNIAIFAAYWHGVNIVDKAAVAAMVQQVLGDSRLWETGLHEVPGFADAIAEHLFGMLQQGVSVYVSNYSKVH</sequence>
<dbReference type="RefSeq" id="WP_264280183.1">
    <property type="nucleotide sequence ID" value="NZ_CP107006.1"/>
</dbReference>
<dbReference type="NCBIfam" id="NF002969">
    <property type="entry name" value="PRK03643.1"/>
    <property type="match status" value="1"/>
</dbReference>
<evidence type="ECO:0000259" key="4">
    <source>
        <dbReference type="Pfam" id="PF08125"/>
    </source>
</evidence>
<dbReference type="PANTHER" id="PTHR30524">
    <property type="entry name" value="MANNITOL-1-PHOSPHATE 5-DEHYDROGENASE"/>
    <property type="match status" value="1"/>
</dbReference>
<dbReference type="Pfam" id="PF01232">
    <property type="entry name" value="Mannitol_dh"/>
    <property type="match status" value="1"/>
</dbReference>
<dbReference type="Gene3D" id="3.40.50.720">
    <property type="entry name" value="NAD(P)-binding Rossmann-like Domain"/>
    <property type="match status" value="1"/>
</dbReference>
<dbReference type="InterPro" id="IPR013131">
    <property type="entry name" value="Mannitol_DH_N"/>
</dbReference>
<keyword evidence="6" id="KW-1185">Reference proteome</keyword>
<dbReference type="EMBL" id="CP107006">
    <property type="protein sequence ID" value="UYQ91815.1"/>
    <property type="molecule type" value="Genomic_DNA"/>
</dbReference>
<dbReference type="SUPFAM" id="SSF48179">
    <property type="entry name" value="6-phosphogluconate dehydrogenase C-terminal domain-like"/>
    <property type="match status" value="1"/>
</dbReference>
<dbReference type="Proteomes" id="UP001162741">
    <property type="component" value="Chromosome"/>
</dbReference>
<protein>
    <submittedName>
        <fullName evidence="5">Tagaturonate reductase</fullName>
        <ecNumber evidence="5">1.1.1.58</ecNumber>
    </submittedName>
</protein>
<proteinExistence type="predicted"/>
<keyword evidence="1 5" id="KW-0560">Oxidoreductase</keyword>
<dbReference type="Pfam" id="PF08125">
    <property type="entry name" value="Mannitol_dh_C"/>
    <property type="match status" value="1"/>
</dbReference>
<reference evidence="5" key="1">
    <citation type="submission" date="2022-10" db="EMBL/GenBank/DDBJ databases">
        <title>Chitinophaga sp. nov., isolated from soil.</title>
        <authorList>
            <person name="Jeon C.O."/>
        </authorList>
    </citation>
    <scope>NUCLEOTIDE SEQUENCE</scope>
    <source>
        <strain evidence="5">R8</strain>
    </source>
</reference>
<evidence type="ECO:0000256" key="1">
    <source>
        <dbReference type="ARBA" id="ARBA00023002"/>
    </source>
</evidence>
<dbReference type="InterPro" id="IPR013118">
    <property type="entry name" value="Mannitol_DH_C"/>
</dbReference>
<dbReference type="PANTHER" id="PTHR30524:SF0">
    <property type="entry name" value="ALTRONATE OXIDOREDUCTASE-RELATED"/>
    <property type="match status" value="1"/>
</dbReference>
<dbReference type="InterPro" id="IPR008927">
    <property type="entry name" value="6-PGluconate_DH-like_C_sf"/>
</dbReference>
<accession>A0ABY6IWR3</accession>
<dbReference type="SUPFAM" id="SSF51735">
    <property type="entry name" value="NAD(P)-binding Rossmann-fold domains"/>
    <property type="match status" value="1"/>
</dbReference>
<gene>
    <name evidence="5" type="ORF">MKQ68_17150</name>
</gene>